<dbReference type="PANTHER" id="PTHR33146">
    <property type="entry name" value="ENDONUCLEASE 4"/>
    <property type="match status" value="1"/>
</dbReference>
<keyword evidence="2" id="KW-0479">Metal-binding</keyword>
<dbReference type="SUPFAM" id="SSF48537">
    <property type="entry name" value="Phospholipase C/P1 nuclease"/>
    <property type="match status" value="1"/>
</dbReference>
<keyword evidence="7" id="KW-0732">Signal</keyword>
<dbReference type="GO" id="GO:0006308">
    <property type="term" value="P:DNA catabolic process"/>
    <property type="evidence" value="ECO:0007669"/>
    <property type="project" value="InterPro"/>
</dbReference>
<evidence type="ECO:0000256" key="2">
    <source>
        <dbReference type="ARBA" id="ARBA00022723"/>
    </source>
</evidence>
<keyword evidence="4" id="KW-0378">Hydrolase</keyword>
<keyword evidence="3" id="KW-0255">Endonuclease</keyword>
<evidence type="ECO:0000256" key="4">
    <source>
        <dbReference type="ARBA" id="ARBA00022801"/>
    </source>
</evidence>
<dbReference type="GO" id="GO:0016788">
    <property type="term" value="F:hydrolase activity, acting on ester bonds"/>
    <property type="evidence" value="ECO:0007669"/>
    <property type="project" value="InterPro"/>
</dbReference>
<dbReference type="InterPro" id="IPR003154">
    <property type="entry name" value="S1/P1nuclease"/>
</dbReference>
<organism evidence="8 9">
    <name type="scientific">Balneicella halophila</name>
    <dbReference type="NCBI Taxonomy" id="1537566"/>
    <lineage>
        <taxon>Bacteria</taxon>
        <taxon>Pseudomonadati</taxon>
        <taxon>Bacteroidota</taxon>
        <taxon>Bacteroidia</taxon>
        <taxon>Bacteroidales</taxon>
        <taxon>Balneicellaceae</taxon>
        <taxon>Balneicella</taxon>
    </lineage>
</organism>
<evidence type="ECO:0000256" key="5">
    <source>
        <dbReference type="ARBA" id="ARBA00023157"/>
    </source>
</evidence>
<proteinExistence type="predicted"/>
<dbReference type="GO" id="GO:0046872">
    <property type="term" value="F:metal ion binding"/>
    <property type="evidence" value="ECO:0007669"/>
    <property type="project" value="UniProtKB-KW"/>
</dbReference>
<accession>A0A7L4URR2</accession>
<dbReference type="EMBL" id="QENZ01000003">
    <property type="protein sequence ID" value="PVX52468.1"/>
    <property type="molecule type" value="Genomic_DNA"/>
</dbReference>
<keyword evidence="6" id="KW-0325">Glycoprotein</keyword>
<dbReference type="Pfam" id="PF02265">
    <property type="entry name" value="S1-P1_nuclease"/>
    <property type="match status" value="1"/>
</dbReference>
<protein>
    <submittedName>
        <fullName evidence="8">S1/P1 nuclease</fullName>
    </submittedName>
</protein>
<keyword evidence="5" id="KW-1015">Disulfide bond</keyword>
<dbReference type="InterPro" id="IPR008947">
    <property type="entry name" value="PLipase_C/P1_nuclease_dom_sf"/>
</dbReference>
<evidence type="ECO:0000256" key="7">
    <source>
        <dbReference type="SAM" id="SignalP"/>
    </source>
</evidence>
<keyword evidence="1" id="KW-0540">Nuclease</keyword>
<dbReference type="GO" id="GO:0003676">
    <property type="term" value="F:nucleic acid binding"/>
    <property type="evidence" value="ECO:0007669"/>
    <property type="project" value="InterPro"/>
</dbReference>
<dbReference type="Gene3D" id="1.10.575.10">
    <property type="entry name" value="P1 Nuclease"/>
    <property type="match status" value="1"/>
</dbReference>
<comment type="caution">
    <text evidence="8">The sequence shown here is derived from an EMBL/GenBank/DDBJ whole genome shotgun (WGS) entry which is preliminary data.</text>
</comment>
<evidence type="ECO:0000256" key="6">
    <source>
        <dbReference type="ARBA" id="ARBA00023180"/>
    </source>
</evidence>
<name>A0A7L4URR2_BALHA</name>
<dbReference type="CDD" id="cd11010">
    <property type="entry name" value="S1-P1_nuclease"/>
    <property type="match status" value="1"/>
</dbReference>
<evidence type="ECO:0000313" key="8">
    <source>
        <dbReference type="EMBL" id="PVX52468.1"/>
    </source>
</evidence>
<reference evidence="8 9" key="1">
    <citation type="submission" date="2018-05" db="EMBL/GenBank/DDBJ databases">
        <title>Genomic Encyclopedia of Type Strains, Phase IV (KMG-IV): sequencing the most valuable type-strain genomes for metagenomic binning, comparative biology and taxonomic classification.</title>
        <authorList>
            <person name="Goeker M."/>
        </authorList>
    </citation>
    <scope>NUCLEOTIDE SEQUENCE [LARGE SCALE GENOMIC DNA]</scope>
    <source>
        <strain evidence="8 9">DSM 28579</strain>
    </source>
</reference>
<dbReference type="PANTHER" id="PTHR33146:SF26">
    <property type="entry name" value="ENDONUCLEASE 4"/>
    <property type="match status" value="1"/>
</dbReference>
<dbReference type="AlphaFoldDB" id="A0A7L4URR2"/>
<sequence>MKKIIISVLFIGSALSLWAYGPTGHRAVSAIAQEHLNCRAKRAIKKLLGDENLVLVSTYGDDIKSDKAYDFSYTWHYVNMKDGETYLQSIKNPKGDLVTAFNHCVATLKDKSSSVEDKRFCLKILVHLVGDAHQPLHIGRAEDRGGNDIKVKWFGRKSNLHRVWDENMISSYRMSYSELAENMPKISRKVRKEWQKGDMLTWTEEMRTTTAMVYASAEQDEDLGYRYMYDYFETLRHQLHKAGIRLAGVLNDIF</sequence>
<evidence type="ECO:0000256" key="1">
    <source>
        <dbReference type="ARBA" id="ARBA00022722"/>
    </source>
</evidence>
<evidence type="ECO:0000256" key="3">
    <source>
        <dbReference type="ARBA" id="ARBA00022759"/>
    </source>
</evidence>
<feature type="chain" id="PRO_5029810417" evidence="7">
    <location>
        <begin position="20"/>
        <end position="254"/>
    </location>
</feature>
<gene>
    <name evidence="8" type="ORF">C7377_0786</name>
</gene>
<dbReference type="Proteomes" id="UP000251835">
    <property type="component" value="Unassembled WGS sequence"/>
</dbReference>
<keyword evidence="9" id="KW-1185">Reference proteome</keyword>
<dbReference type="GO" id="GO:0004519">
    <property type="term" value="F:endonuclease activity"/>
    <property type="evidence" value="ECO:0007669"/>
    <property type="project" value="UniProtKB-KW"/>
</dbReference>
<evidence type="ECO:0000313" key="9">
    <source>
        <dbReference type="Proteomes" id="UP000251835"/>
    </source>
</evidence>
<feature type="signal peptide" evidence="7">
    <location>
        <begin position="1"/>
        <end position="19"/>
    </location>
</feature>